<evidence type="ECO:0000256" key="5">
    <source>
        <dbReference type="ARBA" id="ARBA00022692"/>
    </source>
</evidence>
<dbReference type="GO" id="GO:0009279">
    <property type="term" value="C:cell outer membrane"/>
    <property type="evidence" value="ECO:0007669"/>
    <property type="project" value="UniProtKB-SubCell"/>
</dbReference>
<evidence type="ECO:0000256" key="1">
    <source>
        <dbReference type="ARBA" id="ARBA00004442"/>
    </source>
</evidence>
<evidence type="ECO:0008006" key="11">
    <source>
        <dbReference type="Google" id="ProtNLM"/>
    </source>
</evidence>
<evidence type="ECO:0000256" key="3">
    <source>
        <dbReference type="ARBA" id="ARBA00022448"/>
    </source>
</evidence>
<dbReference type="GO" id="GO:1990281">
    <property type="term" value="C:efflux pump complex"/>
    <property type="evidence" value="ECO:0007669"/>
    <property type="project" value="TreeGrafter"/>
</dbReference>
<comment type="subcellular location">
    <subcellularLocation>
        <location evidence="1">Cell outer membrane</location>
    </subcellularLocation>
</comment>
<proteinExistence type="inferred from homology"/>
<accession>A0A1E5SXW8</accession>
<dbReference type="InterPro" id="IPR051906">
    <property type="entry name" value="TolC-like"/>
</dbReference>
<dbReference type="InterPro" id="IPR003423">
    <property type="entry name" value="OMP_efflux"/>
</dbReference>
<evidence type="ECO:0000256" key="4">
    <source>
        <dbReference type="ARBA" id="ARBA00022452"/>
    </source>
</evidence>
<keyword evidence="5" id="KW-0812">Transmembrane</keyword>
<organism evidence="9 10">
    <name type="scientific">Roseivirga misakiensis</name>
    <dbReference type="NCBI Taxonomy" id="1563681"/>
    <lineage>
        <taxon>Bacteria</taxon>
        <taxon>Pseudomonadati</taxon>
        <taxon>Bacteroidota</taxon>
        <taxon>Cytophagia</taxon>
        <taxon>Cytophagales</taxon>
        <taxon>Roseivirgaceae</taxon>
        <taxon>Roseivirga</taxon>
    </lineage>
</organism>
<keyword evidence="8" id="KW-0732">Signal</keyword>
<dbReference type="GO" id="GO:0015288">
    <property type="term" value="F:porin activity"/>
    <property type="evidence" value="ECO:0007669"/>
    <property type="project" value="TreeGrafter"/>
</dbReference>
<dbReference type="Gene3D" id="1.20.1600.10">
    <property type="entry name" value="Outer membrane efflux proteins (OEP)"/>
    <property type="match status" value="1"/>
</dbReference>
<keyword evidence="10" id="KW-1185">Reference proteome</keyword>
<keyword evidence="7" id="KW-0998">Cell outer membrane</keyword>
<evidence type="ECO:0000256" key="2">
    <source>
        <dbReference type="ARBA" id="ARBA00007613"/>
    </source>
</evidence>
<feature type="chain" id="PRO_5009185672" description="Transporter" evidence="8">
    <location>
        <begin position="33"/>
        <end position="508"/>
    </location>
</feature>
<dbReference type="Proteomes" id="UP000095552">
    <property type="component" value="Unassembled WGS sequence"/>
</dbReference>
<keyword evidence="3" id="KW-0813">Transport</keyword>
<reference evidence="9 10" key="1">
    <citation type="submission" date="2016-08" db="EMBL/GenBank/DDBJ databases">
        <title>Draft genome of Fabibacter sp. strain SK-8.</title>
        <authorList>
            <person name="Wong S.-K."/>
            <person name="Hamasaki K."/>
            <person name="Yoshizawa S."/>
        </authorList>
    </citation>
    <scope>NUCLEOTIDE SEQUENCE [LARGE SCALE GENOMIC DNA]</scope>
    <source>
        <strain evidence="9 10">SK-8</strain>
    </source>
</reference>
<dbReference type="SUPFAM" id="SSF56954">
    <property type="entry name" value="Outer membrane efflux proteins (OEP)"/>
    <property type="match status" value="1"/>
</dbReference>
<protein>
    <recommendedName>
        <fullName evidence="11">Transporter</fullName>
    </recommendedName>
</protein>
<dbReference type="Pfam" id="PF02321">
    <property type="entry name" value="OEP"/>
    <property type="match status" value="1"/>
</dbReference>
<dbReference type="GO" id="GO:0015562">
    <property type="term" value="F:efflux transmembrane transporter activity"/>
    <property type="evidence" value="ECO:0007669"/>
    <property type="project" value="InterPro"/>
</dbReference>
<feature type="signal peptide" evidence="8">
    <location>
        <begin position="1"/>
        <end position="32"/>
    </location>
</feature>
<name>A0A1E5SXW8_9BACT</name>
<keyword evidence="6" id="KW-0472">Membrane</keyword>
<gene>
    <name evidence="9" type="ORF">BFP71_10745</name>
</gene>
<dbReference type="PANTHER" id="PTHR30026">
    <property type="entry name" value="OUTER MEMBRANE PROTEIN TOLC"/>
    <property type="match status" value="1"/>
</dbReference>
<keyword evidence="4" id="KW-1134">Transmembrane beta strand</keyword>
<dbReference type="PANTHER" id="PTHR30026:SF21">
    <property type="entry name" value="SLR1270 PROTEIN"/>
    <property type="match status" value="1"/>
</dbReference>
<evidence type="ECO:0000256" key="6">
    <source>
        <dbReference type="ARBA" id="ARBA00023136"/>
    </source>
</evidence>
<dbReference type="AlphaFoldDB" id="A0A1E5SXW8"/>
<comment type="caution">
    <text evidence="9">The sequence shown here is derived from an EMBL/GenBank/DDBJ whole genome shotgun (WGS) entry which is preliminary data.</text>
</comment>
<dbReference type="EMBL" id="MDGQ01000005">
    <property type="protein sequence ID" value="OEK03969.1"/>
    <property type="molecule type" value="Genomic_DNA"/>
</dbReference>
<evidence type="ECO:0000256" key="8">
    <source>
        <dbReference type="SAM" id="SignalP"/>
    </source>
</evidence>
<evidence type="ECO:0000313" key="9">
    <source>
        <dbReference type="EMBL" id="OEK03969.1"/>
    </source>
</evidence>
<comment type="similarity">
    <text evidence="2">Belongs to the outer membrane factor (OMF) (TC 1.B.17) family.</text>
</comment>
<dbReference type="STRING" id="1563681.BFP71_10745"/>
<evidence type="ECO:0000313" key="10">
    <source>
        <dbReference type="Proteomes" id="UP000095552"/>
    </source>
</evidence>
<sequence>MKTLKKRSDMKRLPIFLSLLTLFTLVTSAAHAQDFKVKSLDQLIEANAADTARVMPLESFIGLVLRNHPVVKQADLLPENAKQEIRLARGAFDPKLEASWDVKNFDDKDYYDFVNTTLKIPTWIPIDPKFSFDRNFGEFVNAENSIPEPDNFRQVTAGISLPIGRGLLIDQRRATVKQAEVFSKISDAERLKMINKVLLSASKDYWEWYFAFYNYLLIEESLSISETIYNLVKQNFEFGDVAAIDTVRAATSLVQRQVDRQTALVNFQRAGLILSNYIWSADESPLVLQDDMVPQLDLTTNLLTTDIPLDSLVATALENHPELVKTSLKLEQLDIDRRLAKENLKPTLDLNYNLINSPINAQGDFVDIRLRNNYKFGVNFGIPLFLRKERSKLRQTQIKIKQTGYELNLQEREIVNEIQASYFELETTQQALVSQNESVDLFKRIFELELLNLDLGENDLFKINFQLDKLLEAQTKLIKMRTDMEKARVILYWSAGLPYLNFNKDSPR</sequence>
<evidence type="ECO:0000256" key="7">
    <source>
        <dbReference type="ARBA" id="ARBA00023237"/>
    </source>
</evidence>